<sequence>MPVGEYSLRLQSGITGGFAPPTPNAIHTITMPLNSESLTIASAIRPSGTPSLQDIAPKFISVKKDDTSALVDELHGILKELPTEVPPGSEDIYGLDTSIAWGSDDLMWCNGGPQGCGGGTSSVQATAEQKAKFKRAVDIVNELVAKDS</sequence>
<dbReference type="AlphaFoldDB" id="A0A067T4I1"/>
<evidence type="ECO:0000313" key="1">
    <source>
        <dbReference type="EMBL" id="KDR74839.1"/>
    </source>
</evidence>
<name>A0A067T4I1_GALM3</name>
<dbReference type="EMBL" id="KL142382">
    <property type="protein sequence ID" value="KDR74839.1"/>
    <property type="molecule type" value="Genomic_DNA"/>
</dbReference>
<dbReference type="OrthoDB" id="5366606at2759"/>
<accession>A0A067T4I1</accession>
<organism evidence="1 2">
    <name type="scientific">Galerina marginata (strain CBS 339.88)</name>
    <dbReference type="NCBI Taxonomy" id="685588"/>
    <lineage>
        <taxon>Eukaryota</taxon>
        <taxon>Fungi</taxon>
        <taxon>Dikarya</taxon>
        <taxon>Basidiomycota</taxon>
        <taxon>Agaricomycotina</taxon>
        <taxon>Agaricomycetes</taxon>
        <taxon>Agaricomycetidae</taxon>
        <taxon>Agaricales</taxon>
        <taxon>Agaricineae</taxon>
        <taxon>Strophariaceae</taxon>
        <taxon>Galerina</taxon>
    </lineage>
</organism>
<dbReference type="Proteomes" id="UP000027222">
    <property type="component" value="Unassembled WGS sequence"/>
</dbReference>
<evidence type="ECO:0000313" key="2">
    <source>
        <dbReference type="Proteomes" id="UP000027222"/>
    </source>
</evidence>
<protein>
    <submittedName>
        <fullName evidence="1">Uncharacterized protein</fullName>
    </submittedName>
</protein>
<proteinExistence type="predicted"/>
<gene>
    <name evidence="1" type="ORF">GALMADRAFT_249744</name>
</gene>
<dbReference type="HOGENOM" id="CLU_150802_0_0_1"/>
<keyword evidence="2" id="KW-1185">Reference proteome</keyword>
<reference evidence="2" key="1">
    <citation type="journal article" date="2014" name="Proc. Natl. Acad. Sci. U.S.A.">
        <title>Extensive sampling of basidiomycete genomes demonstrates inadequacy of the white-rot/brown-rot paradigm for wood decay fungi.</title>
        <authorList>
            <person name="Riley R."/>
            <person name="Salamov A.A."/>
            <person name="Brown D.W."/>
            <person name="Nagy L.G."/>
            <person name="Floudas D."/>
            <person name="Held B.W."/>
            <person name="Levasseur A."/>
            <person name="Lombard V."/>
            <person name="Morin E."/>
            <person name="Otillar R."/>
            <person name="Lindquist E.A."/>
            <person name="Sun H."/>
            <person name="LaButti K.M."/>
            <person name="Schmutz J."/>
            <person name="Jabbour D."/>
            <person name="Luo H."/>
            <person name="Baker S.E."/>
            <person name="Pisabarro A.G."/>
            <person name="Walton J.D."/>
            <person name="Blanchette R.A."/>
            <person name="Henrissat B."/>
            <person name="Martin F."/>
            <person name="Cullen D."/>
            <person name="Hibbett D.S."/>
            <person name="Grigoriev I.V."/>
        </authorList>
    </citation>
    <scope>NUCLEOTIDE SEQUENCE [LARGE SCALE GENOMIC DNA]</scope>
    <source>
        <strain evidence="2">CBS 339.88</strain>
    </source>
</reference>